<feature type="signal peptide" evidence="2">
    <location>
        <begin position="1"/>
        <end position="33"/>
    </location>
</feature>
<proteinExistence type="predicted"/>
<keyword evidence="4" id="KW-1185">Reference proteome</keyword>
<evidence type="ECO:0000313" key="3">
    <source>
        <dbReference type="EMBL" id="QDU65434.1"/>
    </source>
</evidence>
<evidence type="ECO:0000313" key="4">
    <source>
        <dbReference type="Proteomes" id="UP000316921"/>
    </source>
</evidence>
<dbReference type="PANTHER" id="PTHR35340:SF5">
    <property type="entry name" value="ASST-DOMAIN-CONTAINING PROTEIN"/>
    <property type="match status" value="1"/>
</dbReference>
<accession>A0A518BEL6</accession>
<dbReference type="GO" id="GO:0004062">
    <property type="term" value="F:aryl sulfotransferase activity"/>
    <property type="evidence" value="ECO:0007669"/>
    <property type="project" value="InterPro"/>
</dbReference>
<sequence precursor="true">MLSISTTGRVAGIADRSRTILLALLVAGASASAAEPGARCQIQQPDPSGAGAGPAPVDGRGAKAPEEPPGYLSPTEFRQMGSGLVTHESGATPGLTIVAPINSRSLHLVDLDGEIVHTWETDHAPGEWCYLLDDGLLLRSAREDDDPHFRGGGIGGRLQLLAPDGTVRWTHRIANENRHSHHDIEPLPNGNLLVIVWERKSAAEAIARGRDPKAVGAAGLWPDAIFELEPTLPEGAAVVWEWHAWDHLIQDHNPQAEGYGDVPAYPGRIDINGDHRRDRPLTEAEREQERIQFEQLAALGYVAGAPVADDGATPDRSFLDESGDMLHTNAVAYLPEHDLIVLSTPEFGELWILDHSTTTEEAASDSGGRFGHGGEILWRWGNPRRYGRGGEEDQHLFYQHNPTWLASDEPDELRLLVFNNRAHGDGDVQFSSVEELVIPFDRERGFNLPPDAPYGPAELAWSYRDPGNFYSSFISGAQRLPSGNTLVCSGAAGRLFEVTAAGRVVWDYYGDLGGDVVPPDHAGKAPAQAIFRTTRYPLDHPGVQRVLRDGQDQ</sequence>
<dbReference type="AlphaFoldDB" id="A0A518BEL6"/>
<dbReference type="Proteomes" id="UP000316921">
    <property type="component" value="Chromosome"/>
</dbReference>
<dbReference type="Pfam" id="PF05935">
    <property type="entry name" value="Arylsulfotrans"/>
    <property type="match status" value="1"/>
</dbReference>
<feature type="chain" id="PRO_5022092803" evidence="2">
    <location>
        <begin position="34"/>
        <end position="553"/>
    </location>
</feature>
<gene>
    <name evidence="3" type="ORF">Pla133_04990</name>
</gene>
<dbReference type="InterPro" id="IPR010262">
    <property type="entry name" value="Arylsulfotransferase_bact"/>
</dbReference>
<name>A0A518BEL6_9BACT</name>
<feature type="region of interest" description="Disordered" evidence="1">
    <location>
        <begin position="37"/>
        <end position="77"/>
    </location>
</feature>
<evidence type="ECO:0000256" key="1">
    <source>
        <dbReference type="SAM" id="MobiDB-lite"/>
    </source>
</evidence>
<dbReference type="RefSeq" id="WP_145062024.1">
    <property type="nucleotide sequence ID" value="NZ_CP036287.1"/>
</dbReference>
<dbReference type="KEGG" id="pbap:Pla133_04990"/>
<feature type="compositionally biased region" description="Low complexity" evidence="1">
    <location>
        <begin position="45"/>
        <end position="59"/>
    </location>
</feature>
<dbReference type="InterPro" id="IPR053143">
    <property type="entry name" value="Arylsulfate_ST"/>
</dbReference>
<dbReference type="EMBL" id="CP036287">
    <property type="protein sequence ID" value="QDU65434.1"/>
    <property type="molecule type" value="Genomic_DNA"/>
</dbReference>
<reference evidence="3 4" key="1">
    <citation type="submission" date="2019-02" db="EMBL/GenBank/DDBJ databases">
        <title>Deep-cultivation of Planctomycetes and their phenomic and genomic characterization uncovers novel biology.</title>
        <authorList>
            <person name="Wiegand S."/>
            <person name="Jogler M."/>
            <person name="Boedeker C."/>
            <person name="Pinto D."/>
            <person name="Vollmers J."/>
            <person name="Rivas-Marin E."/>
            <person name="Kohn T."/>
            <person name="Peeters S.H."/>
            <person name="Heuer A."/>
            <person name="Rast P."/>
            <person name="Oberbeckmann S."/>
            <person name="Bunk B."/>
            <person name="Jeske O."/>
            <person name="Meyerdierks A."/>
            <person name="Storesund J.E."/>
            <person name="Kallscheuer N."/>
            <person name="Luecker S."/>
            <person name="Lage O.M."/>
            <person name="Pohl T."/>
            <person name="Merkel B.J."/>
            <person name="Hornburger P."/>
            <person name="Mueller R.-W."/>
            <person name="Bruemmer F."/>
            <person name="Labrenz M."/>
            <person name="Spormann A.M."/>
            <person name="Op den Camp H."/>
            <person name="Overmann J."/>
            <person name="Amann R."/>
            <person name="Jetten M.S.M."/>
            <person name="Mascher T."/>
            <person name="Medema M.H."/>
            <person name="Devos D.P."/>
            <person name="Kaster A.-K."/>
            <person name="Ovreas L."/>
            <person name="Rohde M."/>
            <person name="Galperin M.Y."/>
            <person name="Jogler C."/>
        </authorList>
    </citation>
    <scope>NUCLEOTIDE SEQUENCE [LARGE SCALE GENOMIC DNA]</scope>
    <source>
        <strain evidence="3 4">Pla133</strain>
    </source>
</reference>
<keyword evidence="2" id="KW-0732">Signal</keyword>
<dbReference type="SUPFAM" id="SSF63829">
    <property type="entry name" value="Calcium-dependent phosphotriesterase"/>
    <property type="match status" value="1"/>
</dbReference>
<organism evidence="3 4">
    <name type="scientific">Engelhardtia mirabilis</name>
    <dbReference type="NCBI Taxonomy" id="2528011"/>
    <lineage>
        <taxon>Bacteria</taxon>
        <taxon>Pseudomonadati</taxon>
        <taxon>Planctomycetota</taxon>
        <taxon>Planctomycetia</taxon>
        <taxon>Planctomycetia incertae sedis</taxon>
        <taxon>Engelhardtia</taxon>
    </lineage>
</organism>
<keyword evidence="3" id="KW-0808">Transferase</keyword>
<dbReference type="PANTHER" id="PTHR35340">
    <property type="entry name" value="PQQ ENZYME REPEAT PROTEIN-RELATED"/>
    <property type="match status" value="1"/>
</dbReference>
<evidence type="ECO:0000256" key="2">
    <source>
        <dbReference type="SAM" id="SignalP"/>
    </source>
</evidence>
<protein>
    <submittedName>
        <fullName evidence="3">Arylsulfotransferase (ASST)</fullName>
    </submittedName>
</protein>